<organism evidence="1">
    <name type="scientific">Amblyomma maculatum</name>
    <name type="common">Gulf Coast tick</name>
    <dbReference type="NCBI Taxonomy" id="34609"/>
    <lineage>
        <taxon>Eukaryota</taxon>
        <taxon>Metazoa</taxon>
        <taxon>Ecdysozoa</taxon>
        <taxon>Arthropoda</taxon>
        <taxon>Chelicerata</taxon>
        <taxon>Arachnida</taxon>
        <taxon>Acari</taxon>
        <taxon>Parasitiformes</taxon>
        <taxon>Ixodida</taxon>
        <taxon>Ixodoidea</taxon>
        <taxon>Ixodidae</taxon>
        <taxon>Amblyomminae</taxon>
        <taxon>Amblyomma</taxon>
    </lineage>
</organism>
<name>G3MSK1_AMBMU</name>
<dbReference type="InterPro" id="IPR002970">
    <property type="entry name" value="Tick_his-bd"/>
</dbReference>
<dbReference type="AlphaFoldDB" id="G3MSK1"/>
<dbReference type="GO" id="GO:0030682">
    <property type="term" value="P:symbiont-mediated perturbation of host defenses"/>
    <property type="evidence" value="ECO:0007669"/>
    <property type="project" value="InterPro"/>
</dbReference>
<evidence type="ECO:0008006" key="2">
    <source>
        <dbReference type="Google" id="ProtNLM"/>
    </source>
</evidence>
<dbReference type="GO" id="GO:0043176">
    <property type="term" value="F:amine binding"/>
    <property type="evidence" value="ECO:0007669"/>
    <property type="project" value="InterPro"/>
</dbReference>
<reference evidence="1" key="1">
    <citation type="journal article" date="2011" name="PLoS ONE">
        <title>A deep insight into the sialotranscriptome of the gulf coast tick, Amblyomma maculatum.</title>
        <authorList>
            <person name="Karim S."/>
            <person name="Singh P."/>
            <person name="Ribeiro J.M."/>
        </authorList>
    </citation>
    <scope>NUCLEOTIDE SEQUENCE</scope>
    <source>
        <tissue evidence="1">Salivary gland</tissue>
    </source>
</reference>
<dbReference type="SUPFAM" id="SSF50814">
    <property type="entry name" value="Lipocalins"/>
    <property type="match status" value="1"/>
</dbReference>
<evidence type="ECO:0000313" key="1">
    <source>
        <dbReference type="EMBL" id="AEO36469.1"/>
    </source>
</evidence>
<proteinExistence type="evidence at transcript level"/>
<protein>
    <recommendedName>
        <fullName evidence="2">Lipocalin/cytosolic fatty-acid binding domain-containing protein</fullName>
    </recommendedName>
</protein>
<dbReference type="Pfam" id="PF02098">
    <property type="entry name" value="His_binding"/>
    <property type="match status" value="1"/>
</dbReference>
<accession>G3MSK1</accession>
<sequence>MTASYVIKNFETPVLILASSDDAELECLSARLTHFNEAARTATYVWNIKGHKGSQKRIRSFDLRQGKELNQVDFKEKDGPSGTVTVPYSDMKNCFIGTFPTVLYGGQCMMWVRKEVEDNVPQNCIDEFEDICDVEVSEYNHDLCQDNDDEHEESRQGAP</sequence>
<dbReference type="InterPro" id="IPR012674">
    <property type="entry name" value="Calycin"/>
</dbReference>
<dbReference type="EMBL" id="JO844852">
    <property type="protein sequence ID" value="AEO36469.1"/>
    <property type="molecule type" value="mRNA"/>
</dbReference>
<dbReference type="Gene3D" id="2.40.128.20">
    <property type="match status" value="1"/>
</dbReference>